<gene>
    <name evidence="1" type="ORF">E3U44_05830</name>
</gene>
<dbReference type="KEGG" id="nwr:E3U44_05830"/>
<dbReference type="EMBL" id="CP038033">
    <property type="protein sequence ID" value="QBQ54076.1"/>
    <property type="molecule type" value="Genomic_DNA"/>
</dbReference>
<dbReference type="AlphaFoldDB" id="A0A4P7C048"/>
<protein>
    <submittedName>
        <fullName evidence="1">DUF2892 domain-containing protein</fullName>
    </submittedName>
</protein>
<organism evidence="1 2">
    <name type="scientific">Nitrosococcus wardiae</name>
    <dbReference type="NCBI Taxonomy" id="1814290"/>
    <lineage>
        <taxon>Bacteria</taxon>
        <taxon>Pseudomonadati</taxon>
        <taxon>Pseudomonadota</taxon>
        <taxon>Gammaproteobacteria</taxon>
        <taxon>Chromatiales</taxon>
        <taxon>Chromatiaceae</taxon>
        <taxon>Nitrosococcus</taxon>
    </lineage>
</organism>
<evidence type="ECO:0000313" key="1">
    <source>
        <dbReference type="EMBL" id="QBQ54076.1"/>
    </source>
</evidence>
<keyword evidence="2" id="KW-1185">Reference proteome</keyword>
<dbReference type="RefSeq" id="WP_134357110.1">
    <property type="nucleotide sequence ID" value="NZ_CP038033.1"/>
</dbReference>
<sequence>MAWAETPYRVTEHTAEKINWRIEEEMRERLNHYALYPEGINQRLQELDEEWDIERTLEANAASFSLAGLTLGLAVNRKFLLLPLAVSAFLLQHAIQGWCPPLPLFRRLGVRTQHEIETERTALKILRGDFDEISHEDHPATAVNTVQR</sequence>
<name>A0A4P7C048_9GAMM</name>
<evidence type="ECO:0000313" key="2">
    <source>
        <dbReference type="Proteomes" id="UP000294325"/>
    </source>
</evidence>
<dbReference type="Proteomes" id="UP000294325">
    <property type="component" value="Chromosome"/>
</dbReference>
<dbReference type="Gene3D" id="6.10.140.1340">
    <property type="match status" value="1"/>
</dbReference>
<reference evidence="1 2" key="1">
    <citation type="submission" date="2019-03" db="EMBL/GenBank/DDBJ databases">
        <title>The genome sequence of Nitrosococcus wardiae strain D1FHST reveals the archetypal metabolic capacity of ammonia-oxidizing Gammaproteobacteria.</title>
        <authorList>
            <person name="Wang L."/>
            <person name="Lim C.K."/>
            <person name="Hanson T.E."/>
            <person name="Dang H."/>
            <person name="Klotz M.G."/>
        </authorList>
    </citation>
    <scope>NUCLEOTIDE SEQUENCE [LARGE SCALE GENOMIC DNA]</scope>
    <source>
        <strain evidence="1 2">D1FHS</strain>
    </source>
</reference>
<accession>A0A4P7C048</accession>
<dbReference type="OrthoDB" id="9799383at2"/>
<proteinExistence type="predicted"/>